<sequence length="93" mass="10749">MENIQFFAKKRIVSHKNSAAVSRREELCFESCFHTFFAAKRGVGLIFTCILGDLLRKKLFADIRLAQPFDDDLVHRTVVLKGLDLLVENFFEL</sequence>
<accession>A0A1C6IRX3</accession>
<protein>
    <submittedName>
        <fullName evidence="1">Uncharacterized protein</fullName>
    </submittedName>
</protein>
<name>A0A1C6IRX3_9FIRM</name>
<reference evidence="1" key="1">
    <citation type="submission" date="2015-09" db="EMBL/GenBank/DDBJ databases">
        <authorList>
            <consortium name="Pathogen Informatics"/>
        </authorList>
    </citation>
    <scope>NUCLEOTIDE SEQUENCE</scope>
    <source>
        <strain evidence="1">2789STDY5834896</strain>
    </source>
</reference>
<dbReference type="EMBL" id="FMHG01000001">
    <property type="protein sequence ID" value="SCJ72647.1"/>
    <property type="molecule type" value="Genomic_DNA"/>
</dbReference>
<dbReference type="AlphaFoldDB" id="A0A1C6IRX3"/>
<proteinExistence type="predicted"/>
<organism evidence="1">
    <name type="scientific">uncultured Anaerotruncus sp</name>
    <dbReference type="NCBI Taxonomy" id="905011"/>
    <lineage>
        <taxon>Bacteria</taxon>
        <taxon>Bacillati</taxon>
        <taxon>Bacillota</taxon>
        <taxon>Clostridia</taxon>
        <taxon>Eubacteriales</taxon>
        <taxon>Oscillospiraceae</taxon>
        <taxon>Anaerotruncus</taxon>
        <taxon>environmental samples</taxon>
    </lineage>
</organism>
<gene>
    <name evidence="1" type="ORF">SAMEA3545359_01644</name>
</gene>
<evidence type="ECO:0000313" key="1">
    <source>
        <dbReference type="EMBL" id="SCJ72647.1"/>
    </source>
</evidence>